<comment type="similarity">
    <text evidence="7">Belongs to the G-protein coupled receptor 1 family.</text>
</comment>
<feature type="transmembrane region" description="Helical" evidence="9">
    <location>
        <begin position="116"/>
        <end position="141"/>
    </location>
</feature>
<evidence type="ECO:0000256" key="7">
    <source>
        <dbReference type="RuleBase" id="RU000688"/>
    </source>
</evidence>
<dbReference type="PANTHER" id="PTHR24241">
    <property type="entry name" value="NEUROPEPTIDE RECEPTOR-RELATED G-PROTEIN COUPLED RECEPTOR"/>
    <property type="match status" value="1"/>
</dbReference>
<keyword evidence="5 9" id="KW-0472">Membrane</keyword>
<dbReference type="InterPro" id="IPR017452">
    <property type="entry name" value="GPCR_Rhodpsn_7TM"/>
</dbReference>
<dbReference type="PROSITE" id="PS00237">
    <property type="entry name" value="G_PROTEIN_RECEP_F1_1"/>
    <property type="match status" value="1"/>
</dbReference>
<dbReference type="CDD" id="cd00637">
    <property type="entry name" value="7tm_classA_rhodopsin-like"/>
    <property type="match status" value="1"/>
</dbReference>
<evidence type="ECO:0000256" key="2">
    <source>
        <dbReference type="ARBA" id="ARBA00022475"/>
    </source>
</evidence>
<feature type="transmembrane region" description="Helical" evidence="9">
    <location>
        <begin position="153"/>
        <end position="171"/>
    </location>
</feature>
<dbReference type="Pfam" id="PF00001">
    <property type="entry name" value="7tm_1"/>
    <property type="match status" value="1"/>
</dbReference>
<keyword evidence="2" id="KW-1003">Cell membrane</keyword>
<feature type="transmembrane region" description="Helical" evidence="9">
    <location>
        <begin position="283"/>
        <end position="307"/>
    </location>
</feature>
<keyword evidence="7" id="KW-0297">G-protein coupled receptor</keyword>
<dbReference type="AlphaFoldDB" id="A0ABD0M016"/>
<proteinExistence type="inferred from homology"/>
<comment type="caution">
    <text evidence="11">The sequence shown here is derived from an EMBL/GenBank/DDBJ whole genome shotgun (WGS) entry which is preliminary data.</text>
</comment>
<feature type="compositionally biased region" description="Basic residues" evidence="8">
    <location>
        <begin position="468"/>
        <end position="479"/>
    </location>
</feature>
<dbReference type="EMBL" id="JACVVK020000012">
    <property type="protein sequence ID" value="KAK7505109.1"/>
    <property type="molecule type" value="Genomic_DNA"/>
</dbReference>
<dbReference type="PRINTS" id="PR00237">
    <property type="entry name" value="GPCRRHODOPSN"/>
</dbReference>
<keyword evidence="4 9" id="KW-1133">Transmembrane helix</keyword>
<evidence type="ECO:0000259" key="10">
    <source>
        <dbReference type="PROSITE" id="PS50262"/>
    </source>
</evidence>
<comment type="subcellular location">
    <subcellularLocation>
        <location evidence="1">Cell membrane</location>
        <topology evidence="1">Multi-pass membrane protein</topology>
    </subcellularLocation>
</comment>
<name>A0ABD0M016_9CAEN</name>
<dbReference type="Proteomes" id="UP001519460">
    <property type="component" value="Unassembled WGS sequence"/>
</dbReference>
<dbReference type="InterPro" id="IPR000276">
    <property type="entry name" value="GPCR_Rhodpsn"/>
</dbReference>
<feature type="transmembrane region" description="Helical" evidence="9">
    <location>
        <begin position="191"/>
        <end position="212"/>
    </location>
</feature>
<evidence type="ECO:0000256" key="9">
    <source>
        <dbReference type="SAM" id="Phobius"/>
    </source>
</evidence>
<reference evidence="11 12" key="1">
    <citation type="journal article" date="2023" name="Sci. Data">
        <title>Genome assembly of the Korean intertidal mud-creeper Batillaria attramentaria.</title>
        <authorList>
            <person name="Patra A.K."/>
            <person name="Ho P.T."/>
            <person name="Jun S."/>
            <person name="Lee S.J."/>
            <person name="Kim Y."/>
            <person name="Won Y.J."/>
        </authorList>
    </citation>
    <scope>NUCLEOTIDE SEQUENCE [LARGE SCALE GENOMIC DNA]</scope>
    <source>
        <strain evidence="11">Wonlab-2016</strain>
    </source>
</reference>
<dbReference type="GO" id="GO:0005886">
    <property type="term" value="C:plasma membrane"/>
    <property type="evidence" value="ECO:0007669"/>
    <property type="project" value="UniProtKB-SubCell"/>
</dbReference>
<evidence type="ECO:0000256" key="6">
    <source>
        <dbReference type="ARBA" id="ARBA00023170"/>
    </source>
</evidence>
<gene>
    <name evidence="11" type="ORF">BaRGS_00003679</name>
</gene>
<feature type="transmembrane region" description="Helical" evidence="9">
    <location>
        <begin position="532"/>
        <end position="555"/>
    </location>
</feature>
<evidence type="ECO:0000313" key="12">
    <source>
        <dbReference type="Proteomes" id="UP001519460"/>
    </source>
</evidence>
<evidence type="ECO:0000313" key="11">
    <source>
        <dbReference type="EMBL" id="KAK7505109.1"/>
    </source>
</evidence>
<sequence length="613" mass="67376">MSGHDVTGTDGLGVNVNLASGIITEGKIPATSTAISAISSGPISTANMNTWKTTFPLGDPAYNVTITDSQISYSVWNVTDLPTSVSNVSSNQTYTSLSEREIHEFLQRKNDEFTQLVLPAIVILCVLFIVGVLGNSLVLYVYNRRLRKGTIRWFIQALAVFDLLSCLVAIPGEIVDMRINYTFGHSPMCQVLRTVSMFCTVASGMTLVVVAVERYKRICTPLGRQITPREAQIIVGVCTGVAAMCAAPASVLYGEQTTPTDDPRINGSDCSTADTFINTVFPLAFSSFQCLLFVGGALVLVVLYSLIGRKIWSHAHFRKVGFAAAANRRMSFIFTGSECSSPTTDDVIFTFPYRKSGGGEASSDSNNGITDIGTACNNNNIDSKLEALDENKEIIPTPTAEPGEKDHEMFSSALNGQVTPENDPGKAGDGTEPAGEVMLRKTYSRQTSADNPAPKTESRSRSGDSLLRKKSVSKGRERHRSGDSKGRERHRSGDSTLRGRYQRRASIRTQSDIRRFLNRSDSVNSVSRRTTLMLFLITVVYVVSFLPYLILMVVKVLDEDSLSGRGDGWELAHNILIRSYFINSMANPIIYSFCSRTFRKETNMFLHCRYCKK</sequence>
<evidence type="ECO:0000256" key="8">
    <source>
        <dbReference type="SAM" id="MobiDB-lite"/>
    </source>
</evidence>
<keyword evidence="6 7" id="KW-0675">Receptor</keyword>
<dbReference type="PROSITE" id="PS50262">
    <property type="entry name" value="G_PROTEIN_RECEP_F1_2"/>
    <property type="match status" value="1"/>
</dbReference>
<dbReference type="SUPFAM" id="SSF81321">
    <property type="entry name" value="Family A G protein-coupled receptor-like"/>
    <property type="match status" value="1"/>
</dbReference>
<feature type="transmembrane region" description="Helical" evidence="9">
    <location>
        <begin position="575"/>
        <end position="594"/>
    </location>
</feature>
<organism evidence="11 12">
    <name type="scientific">Batillaria attramentaria</name>
    <dbReference type="NCBI Taxonomy" id="370345"/>
    <lineage>
        <taxon>Eukaryota</taxon>
        <taxon>Metazoa</taxon>
        <taxon>Spiralia</taxon>
        <taxon>Lophotrochozoa</taxon>
        <taxon>Mollusca</taxon>
        <taxon>Gastropoda</taxon>
        <taxon>Caenogastropoda</taxon>
        <taxon>Sorbeoconcha</taxon>
        <taxon>Cerithioidea</taxon>
        <taxon>Batillariidae</taxon>
        <taxon>Batillaria</taxon>
    </lineage>
</organism>
<keyword evidence="7" id="KW-0807">Transducer</keyword>
<dbReference type="Gene3D" id="1.20.1070.10">
    <property type="entry name" value="Rhodopsin 7-helix transmembrane proteins"/>
    <property type="match status" value="2"/>
</dbReference>
<accession>A0ABD0M016</accession>
<feature type="transmembrane region" description="Helical" evidence="9">
    <location>
        <begin position="233"/>
        <end position="253"/>
    </location>
</feature>
<keyword evidence="3 7" id="KW-0812">Transmembrane</keyword>
<dbReference type="GO" id="GO:0004930">
    <property type="term" value="F:G protein-coupled receptor activity"/>
    <property type="evidence" value="ECO:0007669"/>
    <property type="project" value="UniProtKB-KW"/>
</dbReference>
<evidence type="ECO:0000256" key="5">
    <source>
        <dbReference type="ARBA" id="ARBA00023136"/>
    </source>
</evidence>
<evidence type="ECO:0000256" key="4">
    <source>
        <dbReference type="ARBA" id="ARBA00022989"/>
    </source>
</evidence>
<feature type="domain" description="G-protein coupled receptors family 1 profile" evidence="10">
    <location>
        <begin position="134"/>
        <end position="591"/>
    </location>
</feature>
<protein>
    <recommendedName>
        <fullName evidence="10">G-protein coupled receptors family 1 profile domain-containing protein</fullName>
    </recommendedName>
</protein>
<evidence type="ECO:0000256" key="1">
    <source>
        <dbReference type="ARBA" id="ARBA00004651"/>
    </source>
</evidence>
<evidence type="ECO:0000256" key="3">
    <source>
        <dbReference type="ARBA" id="ARBA00022692"/>
    </source>
</evidence>
<feature type="region of interest" description="Disordered" evidence="8">
    <location>
        <begin position="443"/>
        <end position="504"/>
    </location>
</feature>
<keyword evidence="12" id="KW-1185">Reference proteome</keyword>